<sequence length="127" mass="14004">MAEQALGKKTWAFAAGHIPLTSTGHEPTFTSHDKIAIVNTATQDAEVTITIFYEDGEPVQDHAVRVKARRVRKIRFNDLIDPLPLPLDKPFGFLVRANVPVVVQFSRMDTGSRRATGFCITPFPASA</sequence>
<dbReference type="SUPFAM" id="SSF89232">
    <property type="entry name" value="Hypothetical protein TM1070"/>
    <property type="match status" value="1"/>
</dbReference>
<accession>A0AAP2GG71</accession>
<dbReference type="PIRSF" id="PIRSF008711">
    <property type="entry name" value="UCP008711"/>
    <property type="match status" value="1"/>
</dbReference>
<dbReference type="InterPro" id="IPR036698">
    <property type="entry name" value="TM1070-like_sf"/>
</dbReference>
<proteinExistence type="predicted"/>
<evidence type="ECO:0000313" key="2">
    <source>
        <dbReference type="Proteomes" id="UP001319180"/>
    </source>
</evidence>
<protein>
    <submittedName>
        <fullName evidence="1">Sensory rhodopsin transducer</fullName>
    </submittedName>
</protein>
<organism evidence="1 2">
    <name type="scientific">Dawidia soli</name>
    <dbReference type="NCBI Taxonomy" id="2782352"/>
    <lineage>
        <taxon>Bacteria</taxon>
        <taxon>Pseudomonadati</taxon>
        <taxon>Bacteroidota</taxon>
        <taxon>Cytophagia</taxon>
        <taxon>Cytophagales</taxon>
        <taxon>Chryseotaleaceae</taxon>
        <taxon>Dawidia</taxon>
    </lineage>
</organism>
<dbReference type="Proteomes" id="UP001319180">
    <property type="component" value="Unassembled WGS sequence"/>
</dbReference>
<dbReference type="InterPro" id="IPR009794">
    <property type="entry name" value="ASRT"/>
</dbReference>
<reference evidence="1 2" key="1">
    <citation type="submission" date="2021-05" db="EMBL/GenBank/DDBJ databases">
        <title>A Polyphasic approach of four new species of the genus Ohtaekwangia: Ohtaekwangia histidinii sp. nov., Ohtaekwangia cretensis sp. nov., Ohtaekwangia indiensis sp. nov., Ohtaekwangia reichenbachii sp. nov. from diverse environment.</title>
        <authorList>
            <person name="Octaviana S."/>
        </authorList>
    </citation>
    <scope>NUCLEOTIDE SEQUENCE [LARGE SCALE GENOMIC DNA]</scope>
    <source>
        <strain evidence="1 2">PWU37</strain>
    </source>
</reference>
<comment type="caution">
    <text evidence="1">The sequence shown here is derived from an EMBL/GenBank/DDBJ whole genome shotgun (WGS) entry which is preliminary data.</text>
</comment>
<name>A0AAP2GG71_9BACT</name>
<dbReference type="RefSeq" id="WP_254093510.1">
    <property type="nucleotide sequence ID" value="NZ_JAHESC010000061.1"/>
</dbReference>
<dbReference type="Gene3D" id="2.60.290.11">
    <property type="entry name" value="TM1070-like"/>
    <property type="match status" value="1"/>
</dbReference>
<keyword evidence="2" id="KW-1185">Reference proteome</keyword>
<dbReference type="EMBL" id="JAHESC010000061">
    <property type="protein sequence ID" value="MBT1690292.1"/>
    <property type="molecule type" value="Genomic_DNA"/>
</dbReference>
<dbReference type="AlphaFoldDB" id="A0AAP2GG71"/>
<evidence type="ECO:0000313" key="1">
    <source>
        <dbReference type="EMBL" id="MBT1690292.1"/>
    </source>
</evidence>
<dbReference type="Pfam" id="PF07100">
    <property type="entry name" value="ASRT"/>
    <property type="match status" value="1"/>
</dbReference>
<gene>
    <name evidence="1" type="ORF">KK078_27245</name>
</gene>